<protein>
    <submittedName>
        <fullName evidence="5">Alpha/beta fold hydrolase</fullName>
    </submittedName>
</protein>
<organism evidence="5 6">
    <name type="scientific">Archangium lansingense</name>
    <dbReference type="NCBI Taxonomy" id="2995310"/>
    <lineage>
        <taxon>Bacteria</taxon>
        <taxon>Pseudomonadati</taxon>
        <taxon>Myxococcota</taxon>
        <taxon>Myxococcia</taxon>
        <taxon>Myxococcales</taxon>
        <taxon>Cystobacterineae</taxon>
        <taxon>Archangiaceae</taxon>
        <taxon>Archangium</taxon>
    </lineage>
</organism>
<dbReference type="InterPro" id="IPR019734">
    <property type="entry name" value="TPR_rpt"/>
</dbReference>
<dbReference type="SUPFAM" id="SSF53474">
    <property type="entry name" value="alpha/beta-Hydrolases"/>
    <property type="match status" value="1"/>
</dbReference>
<dbReference type="PROSITE" id="PS50005">
    <property type="entry name" value="TPR"/>
    <property type="match status" value="1"/>
</dbReference>
<keyword evidence="2 5" id="KW-0378">Hydrolase</keyword>
<gene>
    <name evidence="5" type="ORF">OV287_38520</name>
</gene>
<dbReference type="InterPro" id="IPR052558">
    <property type="entry name" value="Siderophore_Hydrolase_D"/>
</dbReference>
<sequence>MRRLLSLMGAVLLLASCQSVSSSRAGSALPSEGQPLILGAKHSLRSNILEEERGYRLYLPPGYETSSERYPVLYLLDGDAHFHHSTGIVQFLAGNSHIPQMIVVGVSNTNRTRDLTPPTRGDTRMPGIGSPQSVAQALPTAGGADRFLRFLVEELAPHIEARYRTQPYRILVGHSFGGLFALHALMNRPESFHAYIAISPSLWWNNGELVAGAVKSLERLPEQERFLYMSMGNEGDDMLKPIQRLAASLEQARLARLAWRYSFLENDHHGSTPHRTLYDGLEALFEDQRVSPALAREGNLAQVEANYARLSKRLGFEVRPSEDLVNAMGYYLLRDGKVEPALTVFRRNVELHADSANVHDSLGEALEAAGQLDAALASYQRALELGIKADKVHPAYQQSLERVLHKLAATPKPAAAPVQTSGDSAP</sequence>
<evidence type="ECO:0000313" key="6">
    <source>
        <dbReference type="Proteomes" id="UP001207654"/>
    </source>
</evidence>
<dbReference type="InterPro" id="IPR011990">
    <property type="entry name" value="TPR-like_helical_dom_sf"/>
</dbReference>
<dbReference type="InterPro" id="IPR000801">
    <property type="entry name" value="Esterase-like"/>
</dbReference>
<keyword evidence="6" id="KW-1185">Reference proteome</keyword>
<proteinExistence type="inferred from homology"/>
<reference evidence="5 6" key="1">
    <citation type="submission" date="2022-11" db="EMBL/GenBank/DDBJ databases">
        <title>Minimal conservation of predation-associated metabolite biosynthetic gene clusters underscores biosynthetic potential of Myxococcota including descriptions for ten novel species: Archangium lansinium sp. nov., Myxococcus landrumus sp. nov., Nannocystis bai.</title>
        <authorList>
            <person name="Ahearne A."/>
            <person name="Stevens C."/>
            <person name="Phillips K."/>
        </authorList>
    </citation>
    <scope>NUCLEOTIDE SEQUENCE [LARGE SCALE GENOMIC DNA]</scope>
    <source>
        <strain evidence="5 6">MIWBW</strain>
    </source>
</reference>
<dbReference type="RefSeq" id="WP_267539035.1">
    <property type="nucleotide sequence ID" value="NZ_JAPNKA010000001.1"/>
</dbReference>
<name>A0ABT4AFF7_9BACT</name>
<feature type="repeat" description="TPR" evidence="3">
    <location>
        <begin position="356"/>
        <end position="389"/>
    </location>
</feature>
<dbReference type="EMBL" id="JAPNKA010000001">
    <property type="protein sequence ID" value="MCY1080365.1"/>
    <property type="molecule type" value="Genomic_DNA"/>
</dbReference>
<keyword evidence="3" id="KW-0802">TPR repeat</keyword>
<dbReference type="Proteomes" id="UP001207654">
    <property type="component" value="Unassembled WGS sequence"/>
</dbReference>
<keyword evidence="4" id="KW-0732">Signal</keyword>
<dbReference type="InterPro" id="IPR029058">
    <property type="entry name" value="AB_hydrolase_fold"/>
</dbReference>
<dbReference type="Pfam" id="PF00756">
    <property type="entry name" value="Esterase"/>
    <property type="match status" value="1"/>
</dbReference>
<comment type="caution">
    <text evidence="5">The sequence shown here is derived from an EMBL/GenBank/DDBJ whole genome shotgun (WGS) entry which is preliminary data.</text>
</comment>
<dbReference type="PANTHER" id="PTHR40841:SF2">
    <property type="entry name" value="SIDEROPHORE-DEGRADING ESTERASE (EUROFUNG)"/>
    <property type="match status" value="1"/>
</dbReference>
<accession>A0ABT4AFF7</accession>
<evidence type="ECO:0000256" key="3">
    <source>
        <dbReference type="PROSITE-ProRule" id="PRU00339"/>
    </source>
</evidence>
<dbReference type="GO" id="GO:0016787">
    <property type="term" value="F:hydrolase activity"/>
    <property type="evidence" value="ECO:0007669"/>
    <property type="project" value="UniProtKB-KW"/>
</dbReference>
<dbReference type="PROSITE" id="PS51257">
    <property type="entry name" value="PROKAR_LIPOPROTEIN"/>
    <property type="match status" value="1"/>
</dbReference>
<feature type="signal peptide" evidence="4">
    <location>
        <begin position="1"/>
        <end position="21"/>
    </location>
</feature>
<comment type="similarity">
    <text evidence="1">Belongs to the esterase D family.</text>
</comment>
<evidence type="ECO:0000256" key="4">
    <source>
        <dbReference type="SAM" id="SignalP"/>
    </source>
</evidence>
<evidence type="ECO:0000256" key="1">
    <source>
        <dbReference type="ARBA" id="ARBA00005622"/>
    </source>
</evidence>
<evidence type="ECO:0000313" key="5">
    <source>
        <dbReference type="EMBL" id="MCY1080365.1"/>
    </source>
</evidence>
<evidence type="ECO:0000256" key="2">
    <source>
        <dbReference type="ARBA" id="ARBA00022801"/>
    </source>
</evidence>
<dbReference type="SUPFAM" id="SSF48452">
    <property type="entry name" value="TPR-like"/>
    <property type="match status" value="1"/>
</dbReference>
<dbReference type="PANTHER" id="PTHR40841">
    <property type="entry name" value="SIDEROPHORE TRIACETYLFUSARININE C ESTERASE"/>
    <property type="match status" value="1"/>
</dbReference>
<feature type="chain" id="PRO_5046508269" evidence="4">
    <location>
        <begin position="22"/>
        <end position="426"/>
    </location>
</feature>
<dbReference type="Gene3D" id="3.40.50.1820">
    <property type="entry name" value="alpha/beta hydrolase"/>
    <property type="match status" value="1"/>
</dbReference>